<organism evidence="1 2">
    <name type="scientific">Actinomyces gaoshouyii</name>
    <dbReference type="NCBI Taxonomy" id="1960083"/>
    <lineage>
        <taxon>Bacteria</taxon>
        <taxon>Bacillati</taxon>
        <taxon>Actinomycetota</taxon>
        <taxon>Actinomycetes</taxon>
        <taxon>Actinomycetales</taxon>
        <taxon>Actinomycetaceae</taxon>
        <taxon>Actinomyces</taxon>
    </lineage>
</organism>
<reference evidence="1" key="2">
    <citation type="submission" date="2020-09" db="EMBL/GenBank/DDBJ databases">
        <authorList>
            <person name="Sun Q."/>
            <person name="Zhou Y."/>
        </authorList>
    </citation>
    <scope>NUCLEOTIDE SEQUENCE</scope>
    <source>
        <strain evidence="1">CGMCC 4.7372</strain>
    </source>
</reference>
<dbReference type="Proteomes" id="UP000614239">
    <property type="component" value="Unassembled WGS sequence"/>
</dbReference>
<accession>A0A8H9LIQ2</accession>
<dbReference type="AlphaFoldDB" id="A0A8H9LIQ2"/>
<dbReference type="EMBL" id="BMNJ01000003">
    <property type="protein sequence ID" value="GGO97901.1"/>
    <property type="molecule type" value="Genomic_DNA"/>
</dbReference>
<keyword evidence="2" id="KW-1185">Reference proteome</keyword>
<gene>
    <name evidence="1" type="ORF">GCM10011612_11550</name>
</gene>
<name>A0A8H9LIQ2_9ACTO</name>
<sequence>MLDEACAVTGWNRGNARRRLRAVAKRPGRAVGPTTMPILAPLRTRDQLRGKSTAKAGQLLRGSIAIRKAIRIKNAAT</sequence>
<proteinExistence type="predicted"/>
<comment type="caution">
    <text evidence="1">The sequence shown here is derived from an EMBL/GenBank/DDBJ whole genome shotgun (WGS) entry which is preliminary data.</text>
</comment>
<reference evidence="1" key="1">
    <citation type="journal article" date="2014" name="Int. J. Syst. Evol. Microbiol.">
        <title>Complete genome sequence of Corynebacterium casei LMG S-19264T (=DSM 44701T), isolated from a smear-ripened cheese.</title>
        <authorList>
            <consortium name="US DOE Joint Genome Institute (JGI-PGF)"/>
            <person name="Walter F."/>
            <person name="Albersmeier A."/>
            <person name="Kalinowski J."/>
            <person name="Ruckert C."/>
        </authorList>
    </citation>
    <scope>NUCLEOTIDE SEQUENCE</scope>
    <source>
        <strain evidence="1">CGMCC 4.7372</strain>
    </source>
</reference>
<protein>
    <submittedName>
        <fullName evidence="1">Uncharacterized protein</fullName>
    </submittedName>
</protein>
<evidence type="ECO:0000313" key="1">
    <source>
        <dbReference type="EMBL" id="GGO97901.1"/>
    </source>
</evidence>
<evidence type="ECO:0000313" key="2">
    <source>
        <dbReference type="Proteomes" id="UP000614239"/>
    </source>
</evidence>